<evidence type="ECO:0000313" key="1">
    <source>
        <dbReference type="EMBL" id="MDG3585753.1"/>
    </source>
</evidence>
<sequence>MAYDVSNLTSYVEEQNFPLLRKSIFGGRTSELVKIQSGVKGKSAINIWETDVIYQDDDCSRTASGSTVFSQREIEVSPIAIHQDLCPKKLNGYYLQTQLKAGSKDDEIVFEAEYTDEVSAKIAKQNEINFWQGDKTSNDNNLSKFNGFLKQLNGTDYVTGNTEAITAITKENIYGIVEDIDEQIPADVADADDLVIFMGVDSFKKYRSALKEKNLYHYSADNSKFEIEVAGTEQKIVAVNGLNNTGAIVAGRASNFVIGTDLEGEEDNFELWYSKDARVVKMTVAFKLGTQIAFPEQVVYFKTA</sequence>
<gene>
    <name evidence="1" type="ORF">OSR52_07715</name>
</gene>
<organism evidence="1 2">
    <name type="scientific">Galbibacter pacificus</name>
    <dbReference type="NCBI Taxonomy" id="2996052"/>
    <lineage>
        <taxon>Bacteria</taxon>
        <taxon>Pseudomonadati</taxon>
        <taxon>Bacteroidota</taxon>
        <taxon>Flavobacteriia</taxon>
        <taxon>Flavobacteriales</taxon>
        <taxon>Flavobacteriaceae</taxon>
        <taxon>Galbibacter</taxon>
    </lineage>
</organism>
<comment type="caution">
    <text evidence="1">The sequence shown here is derived from an EMBL/GenBank/DDBJ whole genome shotgun (WGS) entry which is preliminary data.</text>
</comment>
<name>A0ABT6FR56_9FLAO</name>
<reference evidence="1" key="1">
    <citation type="submission" date="2022-11" db="EMBL/GenBank/DDBJ databases">
        <title>High-quality draft genome sequence of Galbibacter sp. strain CMA-7.</title>
        <authorList>
            <person name="Wei L."/>
            <person name="Dong C."/>
            <person name="Shao Z."/>
        </authorList>
    </citation>
    <scope>NUCLEOTIDE SEQUENCE</scope>
    <source>
        <strain evidence="1">CMA-7</strain>
    </source>
</reference>
<keyword evidence="2" id="KW-1185">Reference proteome</keyword>
<protein>
    <recommendedName>
        <fullName evidence="3">Phage capsid protein</fullName>
    </recommendedName>
</protein>
<proteinExistence type="predicted"/>
<dbReference type="EMBL" id="JAPMUA010000002">
    <property type="protein sequence ID" value="MDG3585753.1"/>
    <property type="molecule type" value="Genomic_DNA"/>
</dbReference>
<accession>A0ABT6FR56</accession>
<dbReference type="RefSeq" id="WP_277898991.1">
    <property type="nucleotide sequence ID" value="NZ_JAPMUA010000002.1"/>
</dbReference>
<evidence type="ECO:0008006" key="3">
    <source>
        <dbReference type="Google" id="ProtNLM"/>
    </source>
</evidence>
<evidence type="ECO:0000313" key="2">
    <source>
        <dbReference type="Proteomes" id="UP001153642"/>
    </source>
</evidence>
<dbReference type="Proteomes" id="UP001153642">
    <property type="component" value="Unassembled WGS sequence"/>
</dbReference>